<comment type="caution">
    <text evidence="3">The sequence shown here is derived from an EMBL/GenBank/DDBJ whole genome shotgun (WGS) entry which is preliminary data.</text>
</comment>
<evidence type="ECO:0000259" key="2">
    <source>
        <dbReference type="PROSITE" id="PS51186"/>
    </source>
</evidence>
<keyword evidence="1" id="KW-0472">Membrane</keyword>
<feature type="domain" description="N-acetyltransferase" evidence="2">
    <location>
        <begin position="599"/>
        <end position="749"/>
    </location>
</feature>
<keyword evidence="1" id="KW-0812">Transmembrane</keyword>
<dbReference type="SUPFAM" id="SSF55729">
    <property type="entry name" value="Acyl-CoA N-acyltransferases (Nat)"/>
    <property type="match status" value="1"/>
</dbReference>
<dbReference type="Pfam" id="PF00583">
    <property type="entry name" value="Acetyltransf_1"/>
    <property type="match status" value="1"/>
</dbReference>
<feature type="transmembrane region" description="Helical" evidence="1">
    <location>
        <begin position="329"/>
        <end position="349"/>
    </location>
</feature>
<feature type="transmembrane region" description="Helical" evidence="1">
    <location>
        <begin position="361"/>
        <end position="380"/>
    </location>
</feature>
<dbReference type="Pfam" id="PF01757">
    <property type="entry name" value="Acyl_transf_3"/>
    <property type="match status" value="1"/>
</dbReference>
<dbReference type="PANTHER" id="PTHR23028:SF53">
    <property type="entry name" value="ACYL_TRANSF_3 DOMAIN-CONTAINING PROTEIN"/>
    <property type="match status" value="1"/>
</dbReference>
<dbReference type="InterPro" id="IPR000182">
    <property type="entry name" value="GNAT_dom"/>
</dbReference>
<feature type="transmembrane region" description="Helical" evidence="1">
    <location>
        <begin position="266"/>
        <end position="286"/>
    </location>
</feature>
<gene>
    <name evidence="3" type="ORF">QR680_018184</name>
</gene>
<feature type="transmembrane region" description="Helical" evidence="1">
    <location>
        <begin position="73"/>
        <end position="93"/>
    </location>
</feature>
<reference evidence="3" key="1">
    <citation type="submission" date="2023-06" db="EMBL/GenBank/DDBJ databases">
        <title>Genomic analysis of the entomopathogenic nematode Steinernema hermaphroditum.</title>
        <authorList>
            <person name="Schwarz E.M."/>
            <person name="Heppert J.K."/>
            <person name="Baniya A."/>
            <person name="Schwartz H.T."/>
            <person name="Tan C.-H."/>
            <person name="Antoshechkin I."/>
            <person name="Sternberg P.W."/>
            <person name="Goodrich-Blair H."/>
            <person name="Dillman A.R."/>
        </authorList>
    </citation>
    <scope>NUCLEOTIDE SEQUENCE</scope>
    <source>
        <strain evidence="3">PS9179</strain>
        <tissue evidence="3">Whole animal</tissue>
    </source>
</reference>
<dbReference type="CDD" id="cd04301">
    <property type="entry name" value="NAT_SF"/>
    <property type="match status" value="1"/>
</dbReference>
<evidence type="ECO:0000313" key="3">
    <source>
        <dbReference type="EMBL" id="KAK0405761.1"/>
    </source>
</evidence>
<dbReference type="GO" id="GO:0000271">
    <property type="term" value="P:polysaccharide biosynthetic process"/>
    <property type="evidence" value="ECO:0007669"/>
    <property type="project" value="TreeGrafter"/>
</dbReference>
<dbReference type="PANTHER" id="PTHR23028">
    <property type="entry name" value="ACETYLTRANSFERASE"/>
    <property type="match status" value="1"/>
</dbReference>
<feature type="transmembrane region" description="Helical" evidence="1">
    <location>
        <begin position="129"/>
        <end position="151"/>
    </location>
</feature>
<protein>
    <recommendedName>
        <fullName evidence="2">N-acetyltransferase domain-containing protein</fullName>
    </recommendedName>
</protein>
<feature type="transmembrane region" description="Helical" evidence="1">
    <location>
        <begin position="105"/>
        <end position="123"/>
    </location>
</feature>
<feature type="transmembrane region" description="Helical" evidence="1">
    <location>
        <begin position="237"/>
        <end position="254"/>
    </location>
</feature>
<dbReference type="InterPro" id="IPR016181">
    <property type="entry name" value="Acyl_CoA_acyltransferase"/>
</dbReference>
<name>A0AA39HIE5_9BILA</name>
<keyword evidence="4" id="KW-1185">Reference proteome</keyword>
<sequence length="761" mass="86290">MVDTRADLQGFRGFAVILLFLFGVFPHSFKNGSVGVDIFFVLSGYLTQMHYGDKATTLNGIYAFLRNKMLRLFPAYFAVLFGIVATGCVLLPSKHAEDLINDSKWAIFLSTNLMGYFTNRGFFMQDHSFLHHTWIVSVQLQYILLTPFIFIHLSKCRTEEAKLANCYLFAFFSLLFHLFTIGPLSSQYIFTRLWQFQLGAISFLTTPSRELLEEEKKYDLWSHQQSEEIGKKWREEVRTAYVLLSAILASITIVPDSCVLIESDTLIKLMTTVLVSILFAFGPSVSGSKVARIFANKFLIFLGNHSYMMYLIHWPILEAFRCAVGEMQLSLNQAVQALFIIAVLSWNLHYIFEKRLKSRKALSSGIAVLCFAFTTLLIMGSAPDSSPHIAYGSLQTTRSPSLHKSNEFFWSQNETLFDGSWNYNRIVSNAIQKNAEWYSGPGGGKNLPNCKNVGESKDHCRITNGPGNLQIAMAGSGFPSAYEAVKSVFNQIDVFYVEDCDVPTGEADPEEDQNSCEKELSSISSKIEDIKPDLLFLFNFPIFTKLASSNATISLKVFKHLELLAKSTKQIILNTPFWLPNKDIGSVVFHSLERTKMPIIIRDATVADATVINQFTRKLAVHLSNPNGPQTSDETLREFLANKTIRAFLAVLDDRIVGYLAYYTAYSTWKGPFVMMEDLYVDSNVRGQKIGQRLLVHLGQWAKTNNFKRIKFECSEEDEDTMKFYRKFNATPVDHVPFADYHIKDHALDKLAHTTFNTSKM</sequence>
<dbReference type="GO" id="GO:0016020">
    <property type="term" value="C:membrane"/>
    <property type="evidence" value="ECO:0007669"/>
    <property type="project" value="TreeGrafter"/>
</dbReference>
<dbReference type="Gene3D" id="3.40.630.30">
    <property type="match status" value="1"/>
</dbReference>
<dbReference type="GO" id="GO:0016747">
    <property type="term" value="F:acyltransferase activity, transferring groups other than amino-acyl groups"/>
    <property type="evidence" value="ECO:0007669"/>
    <property type="project" value="InterPro"/>
</dbReference>
<dbReference type="EMBL" id="JAUCMV010000004">
    <property type="protein sequence ID" value="KAK0405761.1"/>
    <property type="molecule type" value="Genomic_DNA"/>
</dbReference>
<dbReference type="InterPro" id="IPR050879">
    <property type="entry name" value="Acyltransferase_3"/>
</dbReference>
<proteinExistence type="predicted"/>
<dbReference type="InterPro" id="IPR002656">
    <property type="entry name" value="Acyl_transf_3_dom"/>
</dbReference>
<feature type="transmembrane region" description="Helical" evidence="1">
    <location>
        <begin position="12"/>
        <end position="29"/>
    </location>
</feature>
<organism evidence="3 4">
    <name type="scientific">Steinernema hermaphroditum</name>
    <dbReference type="NCBI Taxonomy" id="289476"/>
    <lineage>
        <taxon>Eukaryota</taxon>
        <taxon>Metazoa</taxon>
        <taxon>Ecdysozoa</taxon>
        <taxon>Nematoda</taxon>
        <taxon>Chromadorea</taxon>
        <taxon>Rhabditida</taxon>
        <taxon>Tylenchina</taxon>
        <taxon>Panagrolaimomorpha</taxon>
        <taxon>Strongyloidoidea</taxon>
        <taxon>Steinernematidae</taxon>
        <taxon>Steinernema</taxon>
    </lineage>
</organism>
<feature type="transmembrane region" description="Helical" evidence="1">
    <location>
        <begin position="163"/>
        <end position="181"/>
    </location>
</feature>
<dbReference type="AlphaFoldDB" id="A0AA39HIE5"/>
<feature type="transmembrane region" description="Helical" evidence="1">
    <location>
        <begin position="298"/>
        <end position="317"/>
    </location>
</feature>
<evidence type="ECO:0000313" key="4">
    <source>
        <dbReference type="Proteomes" id="UP001175271"/>
    </source>
</evidence>
<dbReference type="Proteomes" id="UP001175271">
    <property type="component" value="Unassembled WGS sequence"/>
</dbReference>
<evidence type="ECO:0000256" key="1">
    <source>
        <dbReference type="SAM" id="Phobius"/>
    </source>
</evidence>
<keyword evidence="1" id="KW-1133">Transmembrane helix</keyword>
<accession>A0AA39HIE5</accession>
<dbReference type="PROSITE" id="PS51186">
    <property type="entry name" value="GNAT"/>
    <property type="match status" value="1"/>
</dbReference>